<proteinExistence type="predicted"/>
<accession>A0ABV6SMF5</accession>
<protein>
    <submittedName>
        <fullName evidence="1">HK97-gp10 family putative phage morphogenesis protein</fullName>
    </submittedName>
</protein>
<reference evidence="1 2" key="1">
    <citation type="submission" date="2024-09" db="EMBL/GenBank/DDBJ databases">
        <authorList>
            <person name="Sun Q."/>
            <person name="Mori K."/>
        </authorList>
    </citation>
    <scope>NUCLEOTIDE SEQUENCE [LARGE SCALE GENOMIC DNA]</scope>
    <source>
        <strain evidence="1 2">NCAIM B.01794</strain>
    </source>
</reference>
<dbReference type="Proteomes" id="UP001589891">
    <property type="component" value="Unassembled WGS sequence"/>
</dbReference>
<keyword evidence="2" id="KW-1185">Reference proteome</keyword>
<name>A0ABV6SMF5_AZOPA</name>
<evidence type="ECO:0000313" key="2">
    <source>
        <dbReference type="Proteomes" id="UP001589891"/>
    </source>
</evidence>
<sequence length="147" mass="16955">MADFIEYKLRGANDIVARFRNLSQNMRRQVAVPAAKDAMEIVRADAEERAWRIDDPKTWPTIAKNIVLVERKKLGEEMGAAYVSVGVRKRKKGQGGGNTFYWWWVELGTEHSAAHPFVRPALEQNREAIFREFISSARYQLIKLGEY</sequence>
<comment type="caution">
    <text evidence="1">The sequence shown here is derived from an EMBL/GenBank/DDBJ whole genome shotgun (WGS) entry which is preliminary data.</text>
</comment>
<organism evidence="1 2">
    <name type="scientific">Azorhizophilus paspali</name>
    <name type="common">Azotobacter paspali</name>
    <dbReference type="NCBI Taxonomy" id="69963"/>
    <lineage>
        <taxon>Bacteria</taxon>
        <taxon>Pseudomonadati</taxon>
        <taxon>Pseudomonadota</taxon>
        <taxon>Gammaproteobacteria</taxon>
        <taxon>Pseudomonadales</taxon>
        <taxon>Pseudomonadaceae</taxon>
        <taxon>Azorhizophilus</taxon>
    </lineage>
</organism>
<gene>
    <name evidence="1" type="ORF">ACFFGX_14560</name>
</gene>
<dbReference type="InterPro" id="IPR010064">
    <property type="entry name" value="HK97-gp10_tail"/>
</dbReference>
<dbReference type="EMBL" id="JBHLSS010000094">
    <property type="protein sequence ID" value="MFC0710716.1"/>
    <property type="molecule type" value="Genomic_DNA"/>
</dbReference>
<dbReference type="NCBIfam" id="TIGR01725">
    <property type="entry name" value="phge_HK97_gp10"/>
    <property type="match status" value="1"/>
</dbReference>
<evidence type="ECO:0000313" key="1">
    <source>
        <dbReference type="EMBL" id="MFC0710716.1"/>
    </source>
</evidence>
<dbReference type="RefSeq" id="WP_376947080.1">
    <property type="nucleotide sequence ID" value="NZ_CP171449.1"/>
</dbReference>